<dbReference type="KEGG" id="kme:H0A61_01269"/>
<reference evidence="1" key="1">
    <citation type="submission" date="2020-07" db="EMBL/GenBank/DDBJ databases">
        <title>Koleobacter methoxysyntrophicus gen. nov., sp. nov., a novel anaerobic bacterium isolated from deep subsurface oil field and proposal of Koleobacterales ord. nov. in the phylum Firmicutes.</title>
        <authorList>
            <person name="Sakamoto S."/>
            <person name="Tamaki H."/>
        </authorList>
    </citation>
    <scope>NUCLEOTIDE SEQUENCE</scope>
    <source>
        <strain evidence="1">NRmbB1</strain>
    </source>
</reference>
<dbReference type="Proteomes" id="UP000662904">
    <property type="component" value="Chromosome"/>
</dbReference>
<sequence length="55" mass="6074">MGEQLMKAMLQVLPFLGELIDEDMVVSVSDTEKIIDIAQGNKLKMPIKPGDVRGM</sequence>
<organism evidence="1 2">
    <name type="scientific">Koleobacter methoxysyntrophicus</name>
    <dbReference type="NCBI Taxonomy" id="2751313"/>
    <lineage>
        <taxon>Bacteria</taxon>
        <taxon>Bacillati</taxon>
        <taxon>Bacillota</taxon>
        <taxon>Clostridia</taxon>
        <taxon>Koleobacterales</taxon>
        <taxon>Koleobacteraceae</taxon>
        <taxon>Koleobacter</taxon>
    </lineage>
</organism>
<protein>
    <submittedName>
        <fullName evidence="1">Uncharacterized protein</fullName>
    </submittedName>
</protein>
<dbReference type="RefSeq" id="WP_206709115.1">
    <property type="nucleotide sequence ID" value="NZ_CP059066.1"/>
</dbReference>
<dbReference type="AlphaFoldDB" id="A0A8A0RNY4"/>
<accession>A0A8A0RNY4</accession>
<gene>
    <name evidence="1" type="ORF">H0A61_01269</name>
</gene>
<evidence type="ECO:0000313" key="2">
    <source>
        <dbReference type="Proteomes" id="UP000662904"/>
    </source>
</evidence>
<proteinExistence type="predicted"/>
<dbReference type="EMBL" id="CP059066">
    <property type="protein sequence ID" value="QSQ08916.1"/>
    <property type="molecule type" value="Genomic_DNA"/>
</dbReference>
<keyword evidence="2" id="KW-1185">Reference proteome</keyword>
<name>A0A8A0RNY4_9FIRM</name>
<evidence type="ECO:0000313" key="1">
    <source>
        <dbReference type="EMBL" id="QSQ08916.1"/>
    </source>
</evidence>